<sequence length="197" mass="22611">MEDLSQNELHEFWSIMSHIHSCDVKHMQDYCANLQQSVSQDSSDSFDAPRLTVNKLVAEKVLKTKALVKSALIQVIKDFGVRVTDSISDKELCILTNKTVEDDQTQQFWNNVANIVPSKTKKQLYDFYHTSFSKALFDSQISREDRKMIEQLNAEHPNAKPAALAQVFLDKSGRNIMKHNVIMCFVNIRRYASKQAK</sequence>
<name>A0AA86RSH4_9EUKA</name>
<dbReference type="AlphaFoldDB" id="A0AA86RSH4"/>
<protein>
    <submittedName>
        <fullName evidence="2">Hypothetical_protein</fullName>
    </submittedName>
</protein>
<reference evidence="2 3" key="2">
    <citation type="submission" date="2024-07" db="EMBL/GenBank/DDBJ databases">
        <authorList>
            <person name="Akdeniz Z."/>
        </authorList>
    </citation>
    <scope>NUCLEOTIDE SEQUENCE [LARGE SCALE GENOMIC DNA]</scope>
</reference>
<reference evidence="1" key="1">
    <citation type="submission" date="2023-06" db="EMBL/GenBank/DDBJ databases">
        <authorList>
            <person name="Kurt Z."/>
        </authorList>
    </citation>
    <scope>NUCLEOTIDE SEQUENCE</scope>
</reference>
<organism evidence="1">
    <name type="scientific">Hexamita inflata</name>
    <dbReference type="NCBI Taxonomy" id="28002"/>
    <lineage>
        <taxon>Eukaryota</taxon>
        <taxon>Metamonada</taxon>
        <taxon>Diplomonadida</taxon>
        <taxon>Hexamitidae</taxon>
        <taxon>Hexamitinae</taxon>
        <taxon>Hexamita</taxon>
    </lineage>
</organism>
<gene>
    <name evidence="2" type="ORF">HINF_LOCUS10304</name>
    <name evidence="1" type="ORF">HINF_LOCUS64867</name>
</gene>
<evidence type="ECO:0000313" key="3">
    <source>
        <dbReference type="Proteomes" id="UP001642409"/>
    </source>
</evidence>
<proteinExistence type="predicted"/>
<comment type="caution">
    <text evidence="1">The sequence shown here is derived from an EMBL/GenBank/DDBJ whole genome shotgun (WGS) entry which is preliminary data.</text>
</comment>
<keyword evidence="3" id="KW-1185">Reference proteome</keyword>
<evidence type="ECO:0000313" key="1">
    <source>
        <dbReference type="EMBL" id="CAI9977222.1"/>
    </source>
</evidence>
<accession>A0AA86RSH4</accession>
<dbReference type="EMBL" id="CATOUU010001177">
    <property type="protein sequence ID" value="CAI9977222.1"/>
    <property type="molecule type" value="Genomic_DNA"/>
</dbReference>
<evidence type="ECO:0000313" key="2">
    <source>
        <dbReference type="EMBL" id="CAL5988296.1"/>
    </source>
</evidence>
<dbReference type="EMBL" id="CAXDID020000022">
    <property type="protein sequence ID" value="CAL5988296.1"/>
    <property type="molecule type" value="Genomic_DNA"/>
</dbReference>
<dbReference type="Proteomes" id="UP001642409">
    <property type="component" value="Unassembled WGS sequence"/>
</dbReference>